<organism evidence="1 2">
    <name type="scientific">Roseburia intestinalis</name>
    <dbReference type="NCBI Taxonomy" id="166486"/>
    <lineage>
        <taxon>Bacteria</taxon>
        <taxon>Bacillati</taxon>
        <taxon>Bacillota</taxon>
        <taxon>Clostridia</taxon>
        <taxon>Lachnospirales</taxon>
        <taxon>Lachnospiraceae</taxon>
        <taxon>Roseburia</taxon>
    </lineage>
</organism>
<dbReference type="Proteomes" id="UP000283513">
    <property type="component" value="Unassembled WGS sequence"/>
</dbReference>
<evidence type="ECO:0000313" key="2">
    <source>
        <dbReference type="Proteomes" id="UP000283513"/>
    </source>
</evidence>
<evidence type="ECO:0000313" key="1">
    <source>
        <dbReference type="EMBL" id="RHC15927.1"/>
    </source>
</evidence>
<gene>
    <name evidence="1" type="ORF">DW856_12665</name>
</gene>
<protein>
    <submittedName>
        <fullName evidence="1">Uncharacterized protein</fullName>
    </submittedName>
</protein>
<name>A0A413Z3P1_9FIRM</name>
<accession>A0A413Z3P1</accession>
<dbReference type="AlphaFoldDB" id="A0A413Z3P1"/>
<reference evidence="1 2" key="1">
    <citation type="submission" date="2018-08" db="EMBL/GenBank/DDBJ databases">
        <title>A genome reference for cultivated species of the human gut microbiota.</title>
        <authorList>
            <person name="Zou Y."/>
            <person name="Xue W."/>
            <person name="Luo G."/>
        </authorList>
    </citation>
    <scope>NUCLEOTIDE SEQUENCE [LARGE SCALE GENOMIC DNA]</scope>
    <source>
        <strain evidence="1 2">AM37-1AC</strain>
    </source>
</reference>
<sequence>MSDFIFDKNPFPKDPEKIIEKVINIIGTVVDWIGNIAGKTGETDSINDNSSLENIDRITSIFTDFREQAHTKAIEIENAVAKEVNYYVEELHDILDANADKVDKYNIHIKRIERQIDKIASKINGTIDNELCKKVSLDNTECKEIVKMIPGSKKEEAMNTFLDQSVNSALESCCKEIRNSLEEIYEDVETEVLGAVDTIQKQNELLKESLASVDENNYEVTAKEQMVEAYYMIDVCDAVSQIL</sequence>
<dbReference type="EMBL" id="QSHO01000011">
    <property type="protein sequence ID" value="RHC15927.1"/>
    <property type="molecule type" value="Genomic_DNA"/>
</dbReference>
<proteinExistence type="predicted"/>
<dbReference type="RefSeq" id="WP_118598350.1">
    <property type="nucleotide sequence ID" value="NZ_JBGKEX010000003.1"/>
</dbReference>
<comment type="caution">
    <text evidence="1">The sequence shown here is derived from an EMBL/GenBank/DDBJ whole genome shotgun (WGS) entry which is preliminary data.</text>
</comment>